<dbReference type="GO" id="GO:0005524">
    <property type="term" value="F:ATP binding"/>
    <property type="evidence" value="ECO:0007669"/>
    <property type="project" value="UniProtKB-KW"/>
</dbReference>
<keyword evidence="6 16" id="KW-0028">Amino-acid biosynthesis</keyword>
<evidence type="ECO:0000256" key="7">
    <source>
        <dbReference type="ARBA" id="ARBA00022679"/>
    </source>
</evidence>
<dbReference type="STRING" id="690567.780"/>
<gene>
    <name evidence="18" type="ORF">780</name>
</gene>
<dbReference type="GO" id="GO:0009088">
    <property type="term" value="P:threonine biosynthetic process"/>
    <property type="evidence" value="ECO:0007669"/>
    <property type="project" value="UniProtKB-UniPathway"/>
</dbReference>
<evidence type="ECO:0000256" key="14">
    <source>
        <dbReference type="PIRSR" id="PIRSR000726-1"/>
    </source>
</evidence>
<feature type="domain" description="ACT" evidence="17">
    <location>
        <begin position="264"/>
        <end position="347"/>
    </location>
</feature>
<dbReference type="CDD" id="cd04913">
    <property type="entry name" value="ACT_AKii-LysC-BS-like_1"/>
    <property type="match status" value="1"/>
</dbReference>
<dbReference type="EC" id="2.7.2.4" evidence="15"/>
<dbReference type="PROSITE" id="PS00324">
    <property type="entry name" value="ASPARTOKINASE"/>
    <property type="match status" value="1"/>
</dbReference>
<dbReference type="GO" id="GO:0009090">
    <property type="term" value="P:homoserine biosynthetic process"/>
    <property type="evidence" value="ECO:0007669"/>
    <property type="project" value="TreeGrafter"/>
</dbReference>
<dbReference type="EMBL" id="CGIH01000010">
    <property type="protein sequence ID" value="CFX20571.1"/>
    <property type="molecule type" value="Genomic_DNA"/>
</dbReference>
<evidence type="ECO:0000256" key="15">
    <source>
        <dbReference type="RuleBase" id="RU003448"/>
    </source>
</evidence>
<dbReference type="FunFam" id="3.30.2130.10:FF:000002">
    <property type="entry name" value="Aspartokinase"/>
    <property type="match status" value="1"/>
</dbReference>
<dbReference type="UniPathway" id="UPA00050">
    <property type="reaction ID" value="UER00461"/>
</dbReference>
<evidence type="ECO:0000256" key="2">
    <source>
        <dbReference type="ARBA" id="ARBA00004766"/>
    </source>
</evidence>
<dbReference type="UniPathway" id="UPA00051">
    <property type="reaction ID" value="UER00462"/>
</dbReference>
<evidence type="ECO:0000256" key="10">
    <source>
        <dbReference type="ARBA" id="ARBA00022840"/>
    </source>
</evidence>
<evidence type="ECO:0000313" key="19">
    <source>
        <dbReference type="Proteomes" id="UP000045545"/>
    </source>
</evidence>
<keyword evidence="12" id="KW-0457">Lysine biosynthesis</keyword>
<dbReference type="InterPro" id="IPR045865">
    <property type="entry name" value="ACT-like_dom_sf"/>
</dbReference>
<evidence type="ECO:0000256" key="12">
    <source>
        <dbReference type="ARBA" id="ARBA00023154"/>
    </source>
</evidence>
<dbReference type="NCBIfam" id="NF005155">
    <property type="entry name" value="PRK06635.1-4"/>
    <property type="match status" value="1"/>
</dbReference>
<dbReference type="SUPFAM" id="SSF53633">
    <property type="entry name" value="Carbamate kinase-like"/>
    <property type="match status" value="1"/>
</dbReference>
<proteinExistence type="inferred from homology"/>
<dbReference type="GO" id="GO:0019877">
    <property type="term" value="P:diaminopimelate biosynthetic process"/>
    <property type="evidence" value="ECO:0007669"/>
    <property type="project" value="UniProtKB-KW"/>
</dbReference>
<dbReference type="PROSITE" id="PS51671">
    <property type="entry name" value="ACT"/>
    <property type="match status" value="1"/>
</dbReference>
<dbReference type="GO" id="GO:0009089">
    <property type="term" value="P:lysine biosynthetic process via diaminopimelate"/>
    <property type="evidence" value="ECO:0007669"/>
    <property type="project" value="UniProtKB-UniPathway"/>
</dbReference>
<comment type="pathway">
    <text evidence="3 16">Amino-acid biosynthesis; L-methionine biosynthesis via de novo pathway; L-homoserine from L-aspartate: step 1/3.</text>
</comment>
<dbReference type="InterPro" id="IPR002912">
    <property type="entry name" value="ACT_dom"/>
</dbReference>
<dbReference type="UniPathway" id="UPA00034">
    <property type="reaction ID" value="UER00015"/>
</dbReference>
<evidence type="ECO:0000256" key="6">
    <source>
        <dbReference type="ARBA" id="ARBA00022605"/>
    </source>
</evidence>
<dbReference type="PIRSF" id="PIRSF000726">
    <property type="entry name" value="Asp_kin"/>
    <property type="match status" value="1"/>
</dbReference>
<keyword evidence="9 15" id="KW-0418">Kinase</keyword>
<dbReference type="Gene3D" id="3.30.2130.10">
    <property type="entry name" value="VC0802-like"/>
    <property type="match status" value="1"/>
</dbReference>
<evidence type="ECO:0000256" key="16">
    <source>
        <dbReference type="RuleBase" id="RU004249"/>
    </source>
</evidence>
<dbReference type="PANTHER" id="PTHR21499:SF3">
    <property type="entry name" value="ASPARTOKINASE"/>
    <property type="match status" value="1"/>
</dbReference>
<comment type="catalytic activity">
    <reaction evidence="13 15">
        <text>L-aspartate + ATP = 4-phospho-L-aspartate + ADP</text>
        <dbReference type="Rhea" id="RHEA:23776"/>
        <dbReference type="ChEBI" id="CHEBI:29991"/>
        <dbReference type="ChEBI" id="CHEBI:30616"/>
        <dbReference type="ChEBI" id="CHEBI:57535"/>
        <dbReference type="ChEBI" id="CHEBI:456216"/>
        <dbReference type="EC" id="2.7.2.4"/>
    </reaction>
</comment>
<dbReference type="InterPro" id="IPR001341">
    <property type="entry name" value="Asp_kinase"/>
</dbReference>
<dbReference type="Gene3D" id="3.40.1160.10">
    <property type="entry name" value="Acetylglutamate kinase-like"/>
    <property type="match status" value="1"/>
</dbReference>
<feature type="binding site" evidence="14">
    <location>
        <position position="74"/>
    </location>
    <ligand>
        <name>substrate</name>
    </ligand>
</feature>
<comment type="similarity">
    <text evidence="5 15">Belongs to the aspartokinase family.</text>
</comment>
<evidence type="ECO:0000313" key="18">
    <source>
        <dbReference type="EMBL" id="CFX20571.1"/>
    </source>
</evidence>
<accession>A0A0E3W2U2</accession>
<dbReference type="AlphaFoldDB" id="A0A0E3W2U2"/>
<feature type="binding site" evidence="14">
    <location>
        <position position="47"/>
    </location>
    <ligand>
        <name>substrate</name>
    </ligand>
</feature>
<name>A0A0E3W2U2_9FIRM</name>
<dbReference type="CDD" id="cd04261">
    <property type="entry name" value="AAK_AKii-LysC-BS"/>
    <property type="match status" value="1"/>
</dbReference>
<evidence type="ECO:0000256" key="11">
    <source>
        <dbReference type="ARBA" id="ARBA00022915"/>
    </source>
</evidence>
<dbReference type="InterPro" id="IPR041740">
    <property type="entry name" value="AKii-LysC-BS"/>
</dbReference>
<dbReference type="FunFam" id="3.40.1160.10:FF:000002">
    <property type="entry name" value="Aspartokinase"/>
    <property type="match status" value="1"/>
</dbReference>
<comment type="function">
    <text evidence="1">Catalyzes the phosphorylation of the beta-carboxyl group of aspartic acid with ATP to yield 4-phospho-L-aspartate, which is involved in the branched biosynthetic pathway leading to the biosynthesis of amino acids threonine, isoleucine and methionine.</text>
</comment>
<sequence>MSLLVSKFGGSSVASIEKITNVALRIKAMKDQGNDLVIVISAMGDTTDELVELALKTGERNNPREMDMLLSTGEQQSAALLALTLNALQCPAVSLTGWQAGIKTDGIHSKARISGIEPDRIQSEIEQDNVVVIAGFQGLSPEGNITTLGRGGSDTSAVALAASLGAERCLIFTDVNGVYTADPRIVKEASKLKQISYEEMLEMASLGAGVLQPRAAEFAMLYNVDIEVISSFNNEPGTIITEVGKMEKHRIVSGIAHDINVAKIALFDVPDQPGIAMTVFKLLADNKINVDMIIQGGVRSNRNDIAFTIEGDELNRALPLVNKVVEKIGASGMSYGKDVAKISIVGAGMQSNPGVAAAMFEALAEANINIHMISTSEIKVSCIVDEIDINKAVQVLHSKFHLDAID</sequence>
<feature type="binding site" evidence="14">
    <location>
        <begin position="7"/>
        <end position="10"/>
    </location>
    <ligand>
        <name>ATP</name>
        <dbReference type="ChEBI" id="CHEBI:30616"/>
    </ligand>
</feature>
<dbReference type="InterPro" id="IPR018042">
    <property type="entry name" value="Aspartate_kinase_CS"/>
</dbReference>
<dbReference type="OrthoDB" id="9799110at2"/>
<keyword evidence="10 14" id="KW-0067">ATP-binding</keyword>
<protein>
    <recommendedName>
        <fullName evidence="15">Aspartokinase</fullName>
        <ecNumber evidence="15">2.7.2.4</ecNumber>
    </recommendedName>
</protein>
<dbReference type="InterPro" id="IPR036393">
    <property type="entry name" value="AceGlu_kinase-like_sf"/>
</dbReference>
<dbReference type="NCBIfam" id="TIGR00656">
    <property type="entry name" value="asp_kin_monofn"/>
    <property type="match status" value="1"/>
</dbReference>
<dbReference type="SUPFAM" id="SSF55021">
    <property type="entry name" value="ACT-like"/>
    <property type="match status" value="2"/>
</dbReference>
<dbReference type="GO" id="GO:0004072">
    <property type="term" value="F:aspartate kinase activity"/>
    <property type="evidence" value="ECO:0007669"/>
    <property type="project" value="UniProtKB-EC"/>
</dbReference>
<evidence type="ECO:0000256" key="5">
    <source>
        <dbReference type="ARBA" id="ARBA00010122"/>
    </source>
</evidence>
<evidence type="ECO:0000256" key="13">
    <source>
        <dbReference type="ARBA" id="ARBA00047872"/>
    </source>
</evidence>
<comment type="pathway">
    <text evidence="4 16">Amino-acid biosynthesis; L-threonine biosynthesis; L-threonine from L-aspartate: step 1/5.</text>
</comment>
<feature type="binding site" evidence="14">
    <location>
        <position position="184"/>
    </location>
    <ligand>
        <name>ATP</name>
        <dbReference type="ChEBI" id="CHEBI:30616"/>
    </ligand>
</feature>
<dbReference type="InterPro" id="IPR054352">
    <property type="entry name" value="ACT_Aspartokinase"/>
</dbReference>
<evidence type="ECO:0000256" key="9">
    <source>
        <dbReference type="ARBA" id="ARBA00022777"/>
    </source>
</evidence>
<dbReference type="GO" id="GO:0005829">
    <property type="term" value="C:cytosol"/>
    <property type="evidence" value="ECO:0007669"/>
    <property type="project" value="TreeGrafter"/>
</dbReference>
<feature type="binding site" evidence="14">
    <location>
        <position position="179"/>
    </location>
    <ligand>
        <name>ATP</name>
        <dbReference type="ChEBI" id="CHEBI:30616"/>
    </ligand>
</feature>
<evidence type="ECO:0000256" key="1">
    <source>
        <dbReference type="ARBA" id="ARBA00003121"/>
    </source>
</evidence>
<keyword evidence="11" id="KW-0220">Diaminopimelate biosynthesis</keyword>
<keyword evidence="8 14" id="KW-0547">Nucleotide-binding</keyword>
<feature type="binding site" evidence="14">
    <location>
        <begin position="173"/>
        <end position="174"/>
    </location>
    <ligand>
        <name>ATP</name>
        <dbReference type="ChEBI" id="CHEBI:30616"/>
    </ligand>
</feature>
<evidence type="ECO:0000256" key="3">
    <source>
        <dbReference type="ARBA" id="ARBA00004986"/>
    </source>
</evidence>
<dbReference type="Pfam" id="PF22468">
    <property type="entry name" value="ACT_9"/>
    <property type="match status" value="2"/>
</dbReference>
<comment type="pathway">
    <text evidence="2 16">Amino-acid biosynthesis; L-lysine biosynthesis via DAP pathway; (S)-tetrahydrodipicolinate from L-aspartate: step 1/4.</text>
</comment>
<dbReference type="NCBIfam" id="TIGR00657">
    <property type="entry name" value="asp_kinases"/>
    <property type="match status" value="1"/>
</dbReference>
<evidence type="ECO:0000259" key="17">
    <source>
        <dbReference type="PROSITE" id="PS51671"/>
    </source>
</evidence>
<keyword evidence="7 15" id="KW-0808">Transferase</keyword>
<dbReference type="NCBIfam" id="NF005154">
    <property type="entry name" value="PRK06635.1-2"/>
    <property type="match status" value="1"/>
</dbReference>
<dbReference type="Pfam" id="PF00696">
    <property type="entry name" value="AA_kinase"/>
    <property type="match status" value="1"/>
</dbReference>
<dbReference type="Proteomes" id="UP000045545">
    <property type="component" value="Unassembled WGS sequence"/>
</dbReference>
<evidence type="ECO:0000256" key="4">
    <source>
        <dbReference type="ARBA" id="ARBA00005139"/>
    </source>
</evidence>
<dbReference type="PANTHER" id="PTHR21499">
    <property type="entry name" value="ASPARTATE KINASE"/>
    <property type="match status" value="1"/>
</dbReference>
<evidence type="ECO:0000256" key="8">
    <source>
        <dbReference type="ARBA" id="ARBA00022741"/>
    </source>
</evidence>
<organism evidence="18 19">
    <name type="scientific">Syntrophomonas zehnderi OL-4</name>
    <dbReference type="NCBI Taxonomy" id="690567"/>
    <lineage>
        <taxon>Bacteria</taxon>
        <taxon>Bacillati</taxon>
        <taxon>Bacillota</taxon>
        <taxon>Clostridia</taxon>
        <taxon>Eubacteriales</taxon>
        <taxon>Syntrophomonadaceae</taxon>
        <taxon>Syntrophomonas</taxon>
    </lineage>
</organism>
<dbReference type="RefSeq" id="WP_046496038.1">
    <property type="nucleotide sequence ID" value="NZ_CGIH01000010.1"/>
</dbReference>
<dbReference type="InterPro" id="IPR001048">
    <property type="entry name" value="Asp/Glu/Uridylate_kinase"/>
</dbReference>
<dbReference type="InterPro" id="IPR005260">
    <property type="entry name" value="Asp_kin_monofn"/>
</dbReference>
<keyword evidence="19" id="KW-1185">Reference proteome</keyword>
<dbReference type="CDD" id="cd04923">
    <property type="entry name" value="ACT_AK-LysC-DapG-like_2"/>
    <property type="match status" value="1"/>
</dbReference>
<reference evidence="18 19" key="1">
    <citation type="submission" date="2015-03" db="EMBL/GenBank/DDBJ databases">
        <authorList>
            <person name="Murphy D."/>
        </authorList>
    </citation>
    <scope>NUCLEOTIDE SEQUENCE [LARGE SCALE GENOMIC DNA]</scope>
    <source>
        <strain evidence="18 19">OL-4</strain>
    </source>
</reference>